<proteinExistence type="predicted"/>
<evidence type="ECO:0000313" key="1">
    <source>
        <dbReference type="EMBL" id="MDI4645999.1"/>
    </source>
</evidence>
<dbReference type="InterPro" id="IPR014903">
    <property type="entry name" value="DUF1796"/>
</dbReference>
<organism evidence="1 2">
    <name type="scientific">Cohnella hashimotonis</name>
    <dbReference type="NCBI Taxonomy" id="2826895"/>
    <lineage>
        <taxon>Bacteria</taxon>
        <taxon>Bacillati</taxon>
        <taxon>Bacillota</taxon>
        <taxon>Bacilli</taxon>
        <taxon>Bacillales</taxon>
        <taxon>Paenibacillaceae</taxon>
        <taxon>Cohnella</taxon>
    </lineage>
</organism>
<protein>
    <submittedName>
        <fullName evidence="1">DUF1796 family putative cysteine peptidase</fullName>
    </submittedName>
</protein>
<reference evidence="1" key="1">
    <citation type="submission" date="2023-04" db="EMBL/GenBank/DDBJ databases">
        <title>Comparative genomic analysis of Cohnella hashimotonis sp. nov., isolated from the International Space Station.</title>
        <authorList>
            <person name="Venkateswaran K."/>
            <person name="Simpson A."/>
        </authorList>
    </citation>
    <scope>NUCLEOTIDE SEQUENCE</scope>
    <source>
        <strain evidence="1">F6_2S_P_1</strain>
    </source>
</reference>
<dbReference type="EMBL" id="JAGRPV010000001">
    <property type="protein sequence ID" value="MDI4645999.1"/>
    <property type="molecule type" value="Genomic_DNA"/>
</dbReference>
<comment type="caution">
    <text evidence="1">The sequence shown here is derived from an EMBL/GenBank/DDBJ whole genome shotgun (WGS) entry which is preliminary data.</text>
</comment>
<dbReference type="RefSeq" id="WP_282908893.1">
    <property type="nucleotide sequence ID" value="NZ_JAGRPV010000001.1"/>
</dbReference>
<dbReference type="Pfam" id="PF08795">
    <property type="entry name" value="DUF1796"/>
    <property type="match status" value="1"/>
</dbReference>
<accession>A0ABT6TJ78</accession>
<sequence>MRLAEIKGEYDGIFSLGWLCLTAIQLERNGLRPFAGPLDWVASYTLPDISRFLRNRCESFMDREHLKFENTFGGTHHLIRESFYNVISNHDFFAHQNDPYNLEMYAYVKSKYDHLRARFLERAVNGKRLLFVRCGGTFEEVKELRDTLDDFVAHNYNLLHVSETGTASLIETDWPLERVCSVELPGDREAVWNGNDGYWSHMLSGIRYREPV</sequence>
<evidence type="ECO:0000313" key="2">
    <source>
        <dbReference type="Proteomes" id="UP001161691"/>
    </source>
</evidence>
<keyword evidence="2" id="KW-1185">Reference proteome</keyword>
<dbReference type="Proteomes" id="UP001161691">
    <property type="component" value="Unassembled WGS sequence"/>
</dbReference>
<gene>
    <name evidence="1" type="ORF">KB449_13570</name>
</gene>
<name>A0ABT6TJ78_9BACL</name>